<reference evidence="2 3" key="1">
    <citation type="submission" date="2020-08" db="EMBL/GenBank/DDBJ databases">
        <title>Sequencing the genomes of 1000 actinobacteria strains.</title>
        <authorList>
            <person name="Klenk H.-P."/>
        </authorList>
    </citation>
    <scope>NUCLEOTIDE SEQUENCE [LARGE SCALE GENOMIC DNA]</scope>
    <source>
        <strain evidence="2 3">DSM 44936</strain>
    </source>
</reference>
<accession>A0A7X0I8N2</accession>
<keyword evidence="1" id="KW-0812">Transmembrane</keyword>
<dbReference type="EMBL" id="JACHIU010000001">
    <property type="protein sequence ID" value="MBB6470666.1"/>
    <property type="molecule type" value="Genomic_DNA"/>
</dbReference>
<keyword evidence="3" id="KW-1185">Reference proteome</keyword>
<proteinExistence type="predicted"/>
<evidence type="ECO:0000313" key="2">
    <source>
        <dbReference type="EMBL" id="MBB6470666.1"/>
    </source>
</evidence>
<dbReference type="AlphaFoldDB" id="A0A7X0I8N2"/>
<evidence type="ECO:0000313" key="3">
    <source>
        <dbReference type="Proteomes" id="UP000555564"/>
    </source>
</evidence>
<name>A0A7X0I8N2_9ACTN</name>
<sequence>MPPDLPPPSYFHRSTPVMSTATWLKDLTKARAPLLAALTLTAATTAGLTLALIPTCPVQRPAPHATSTGP</sequence>
<keyword evidence="1" id="KW-0472">Membrane</keyword>
<feature type="transmembrane region" description="Helical" evidence="1">
    <location>
        <begin position="32"/>
        <end position="53"/>
    </location>
</feature>
<comment type="caution">
    <text evidence="2">The sequence shown here is derived from an EMBL/GenBank/DDBJ whole genome shotgun (WGS) entry which is preliminary data.</text>
</comment>
<gene>
    <name evidence="2" type="ORF">BJ992_000097</name>
</gene>
<protein>
    <submittedName>
        <fullName evidence="2">Uncharacterized protein</fullName>
    </submittedName>
</protein>
<keyword evidence="1" id="KW-1133">Transmembrane helix</keyword>
<dbReference type="RefSeq" id="WP_184977976.1">
    <property type="nucleotide sequence ID" value="NZ_BAAALO010000006.1"/>
</dbReference>
<organism evidence="2 3">
    <name type="scientific">Sphaerisporangium rubeum</name>
    <dbReference type="NCBI Taxonomy" id="321317"/>
    <lineage>
        <taxon>Bacteria</taxon>
        <taxon>Bacillati</taxon>
        <taxon>Actinomycetota</taxon>
        <taxon>Actinomycetes</taxon>
        <taxon>Streptosporangiales</taxon>
        <taxon>Streptosporangiaceae</taxon>
        <taxon>Sphaerisporangium</taxon>
    </lineage>
</organism>
<evidence type="ECO:0000256" key="1">
    <source>
        <dbReference type="SAM" id="Phobius"/>
    </source>
</evidence>
<dbReference type="Proteomes" id="UP000555564">
    <property type="component" value="Unassembled WGS sequence"/>
</dbReference>